<gene>
    <name evidence="1" type="ORF">IWW38_001540</name>
</gene>
<sequence length="1228" mass="133900">MDPSTLVRVCSLETVRRATQDTQAAPPGCGWFGSSGGCALLGSFRVAERIETYDYTPFHIPIGCLVFRDHSAQLPHSEIRCQALSPQPTWFGSNTLVLLTNWRYIRQSAAIYSFIELLSAPVLLLATMVVPDVERPLSWWLKRQVYPELELENQFFSDIRKAPPLDSRTAAAILAHHQRRGNRQLAESNARPLSVLGRVSAVGSLIPTKKIGDDDFGFLADIPIDSELNDSKHASAIPVLLCGRRFLGLFASLGIGDSLFVSGLQPLLLFSEGTESVVVFVTSSESSAYRIDDFDGLDEASVRLPLPSQHPFTHASQESLLSRIAPNSAATDANAIPLSQLSESLSQSQISQGGNRLSQASQSQATASHKAESSDSHLLVHRDRVESYSGLITRVVDATLGIYLVDDCHVLMLTFWPLLSLLSALRPGTRVLLDNMHVLLLTNSKSYHWSWLKRIWPLSRAQPIATDELRALVFGACARSSLRIVEFPHTDQPSLVHSLLAESVATHVVKQAGGLVRMIEAVEAYWKLQVKFPDGLSVNPLHSTTTTNGSTDEIMDLALELTGRCRPSMAANPSGYRRLYIEFLNHARCTSVDCMNRQPASRVVALGDVVQRFLSRKSERRNSEAALNAQAHSESTHRASRTEEVQVINTYPAELSLGTFPLIGRLVLRQRGVLYLQDATGWLQIRPTTVPISSDDDADTPRLEFTGQALVGHVYLWRQWWLTSESINIASVGNSLSVPLECSKASSEATVEPFELVYVAAANPTIIYADRSFGHANVSDLAKGAETRAIQCFLLVVHTQSPVTVAPHRKKNKFGVGDGGKHGAVVWGSYITVKGTGLKIDYSELHSYLGQGTQDSAFCASVSESDELLNCVLSYDPDKFPVSFMPGSAYVVCVNDPSTITRFSQSSTDIQIALKSACHIHPVWITATDCSDAGGKPYTAMHHRELLRQASSGSRSLHIPTIQVDSANSAILDAIRPPPVYPVRELRSLMASALQTVSETAESSRPGDIVSVYGTIDKRGIKQVVSFASSGRVEDVRQGIKRAKPHSGSVEPRALCFDTRIVLRDNRDSSSTITLYAELSSLAHPLGLVPGACMVVRDVRLEVAKGSGRTYLRSVAATSFQEISTGLANLAPVAKSSQAAEHVETESVCIGQLYSRQFKKVAFNCSVCAIEQLRLSIACKKCKQTVCAFLCACAGLHHRLTSKPEATAVVTIELRCRVADGSGTARLL</sequence>
<dbReference type="Proteomes" id="UP001139981">
    <property type="component" value="Unassembled WGS sequence"/>
</dbReference>
<evidence type="ECO:0000313" key="2">
    <source>
        <dbReference type="Proteomes" id="UP001139981"/>
    </source>
</evidence>
<keyword evidence="2" id="KW-1185">Reference proteome</keyword>
<evidence type="ECO:0000313" key="1">
    <source>
        <dbReference type="EMBL" id="KAJ2898001.1"/>
    </source>
</evidence>
<feature type="non-terminal residue" evidence="1">
    <location>
        <position position="1228"/>
    </location>
</feature>
<organism evidence="1 2">
    <name type="scientific">Coemansia aciculifera</name>
    <dbReference type="NCBI Taxonomy" id="417176"/>
    <lineage>
        <taxon>Eukaryota</taxon>
        <taxon>Fungi</taxon>
        <taxon>Fungi incertae sedis</taxon>
        <taxon>Zoopagomycota</taxon>
        <taxon>Kickxellomycotina</taxon>
        <taxon>Kickxellomycetes</taxon>
        <taxon>Kickxellales</taxon>
        <taxon>Kickxellaceae</taxon>
        <taxon>Coemansia</taxon>
    </lineage>
</organism>
<proteinExistence type="predicted"/>
<dbReference type="EMBL" id="JANBVB010000083">
    <property type="protein sequence ID" value="KAJ2898001.1"/>
    <property type="molecule type" value="Genomic_DNA"/>
</dbReference>
<name>A0ACC1M6S7_9FUNG</name>
<protein>
    <submittedName>
        <fullName evidence="1">Uncharacterized protein</fullName>
    </submittedName>
</protein>
<comment type="caution">
    <text evidence="1">The sequence shown here is derived from an EMBL/GenBank/DDBJ whole genome shotgun (WGS) entry which is preliminary data.</text>
</comment>
<reference evidence="1" key="1">
    <citation type="submission" date="2022-07" db="EMBL/GenBank/DDBJ databases">
        <title>Phylogenomic reconstructions and comparative analyses of Kickxellomycotina fungi.</title>
        <authorList>
            <person name="Reynolds N.K."/>
            <person name="Stajich J.E."/>
            <person name="Barry K."/>
            <person name="Grigoriev I.V."/>
            <person name="Crous P."/>
            <person name="Smith M.E."/>
        </authorList>
    </citation>
    <scope>NUCLEOTIDE SEQUENCE</scope>
    <source>
        <strain evidence="1">CBS 190363</strain>
    </source>
</reference>
<accession>A0ACC1M6S7</accession>